<dbReference type="SUPFAM" id="SSF52540">
    <property type="entry name" value="P-loop containing nucleoside triphosphate hydrolases"/>
    <property type="match status" value="2"/>
</dbReference>
<evidence type="ECO:0000259" key="1">
    <source>
        <dbReference type="PROSITE" id="PS51192"/>
    </source>
</evidence>
<dbReference type="InterPro" id="IPR014001">
    <property type="entry name" value="Helicase_ATP-bd"/>
</dbReference>
<keyword evidence="2" id="KW-0378">Hydrolase</keyword>
<dbReference type="GO" id="GO:0003677">
    <property type="term" value="F:DNA binding"/>
    <property type="evidence" value="ECO:0007669"/>
    <property type="project" value="InterPro"/>
</dbReference>
<feature type="domain" description="Helicase ATP-binding" evidence="1">
    <location>
        <begin position="68"/>
        <end position="251"/>
    </location>
</feature>
<keyword evidence="2" id="KW-0067">ATP-binding</keyword>
<keyword evidence="2" id="KW-0547">Nucleotide-binding</keyword>
<proteinExistence type="predicted"/>
<accession>A0AB33Z973</accession>
<dbReference type="KEGG" id="hpyi:K750_01105"/>
<comment type="caution">
    <text evidence="2">The sequence shown here is derived from an EMBL/GenBank/DDBJ whole genome shotgun (WGS) entry which is preliminary data.</text>
</comment>
<dbReference type="AlphaFoldDB" id="A0AB33Z973"/>
<evidence type="ECO:0000313" key="3">
    <source>
        <dbReference type="Proteomes" id="UP000015893"/>
    </source>
</evidence>
<organism evidence="2 3">
    <name type="scientific">Helicobacter pylori UM037</name>
    <dbReference type="NCBI Taxonomy" id="1321939"/>
    <lineage>
        <taxon>Bacteria</taxon>
        <taxon>Pseudomonadati</taxon>
        <taxon>Campylobacterota</taxon>
        <taxon>Epsilonproteobacteria</taxon>
        <taxon>Campylobacterales</taxon>
        <taxon>Helicobacteraceae</taxon>
        <taxon>Helicobacter</taxon>
    </lineage>
</organism>
<dbReference type="GO" id="GO:0015668">
    <property type="term" value="F:type III site-specific deoxyribonuclease activity"/>
    <property type="evidence" value="ECO:0007669"/>
    <property type="project" value="InterPro"/>
</dbReference>
<dbReference type="Pfam" id="PF19778">
    <property type="entry name" value="RE_endonuc"/>
    <property type="match status" value="1"/>
</dbReference>
<dbReference type="EMBL" id="AUSI01000005">
    <property type="protein sequence ID" value="EQK95358.1"/>
    <property type="molecule type" value="Genomic_DNA"/>
</dbReference>
<evidence type="ECO:0000313" key="2">
    <source>
        <dbReference type="EMBL" id="EQK95358.1"/>
    </source>
</evidence>
<dbReference type="Proteomes" id="UP000015893">
    <property type="component" value="Unassembled WGS sequence"/>
</dbReference>
<sequence>MKIKFKRLDYQEQCRDQILGVFKGVYFEESKEDIQRISNPVFEIEAIKDVLLENIENLRSKQKITHGSVGIEKSLNCDILMETGTGKTFCFLECVYALHKNYHLSKFIVLTPSNAIKLGVLKSVEITREFFKSEYSTHLESYEDIERFILASNHKCCVLVMTFSAFNKEKNTINKSCLENINLFNGAKSYMQALASMRPIVIMDEPHRFLGDKTKKYLEQLNALITLRFGATFKDDYNNLIYALDSKKAFDCALVKSISVASVGESKECFLELKEANKKQNEATINYTDLENKTQSVKVKEHDNLGVVTQISALEDYIVEKITKTEVRFLNGFNLLLDQKEPFSHLLEGEQEVMLKEAIKSHFEREEGLFKKGIKALCMVFISGVNSYLSENEQPAKLALLFEKLYQQKLEEVLKKPLDENYRAYLERTKDAIYKVHGGYFAKSKKESDEAQVIELILKEKEKLLSFDSDLRFIFSQWALQEGWDNPNVMTICKLAPSHSNITKLQQIGRGLRLAVNDKGERITKEHADFDFVNELVVIVPQVEGDFVGAIQQEISEHSLIKQAFSGEELEKSGMVKKGYYGALFEKLEGLGFGEKTDDENFKLTLNQNEFLKKEPELETLKNEKYLDLEKLKDFLKDRLIGNSRVRDKNERKSEKIKINKENFKKFETLWEGLNHQARIAYAMDSESLIDEIVKNINSSFNVSSKIVSVTTHKKVETMGNNATTKTFDRESACVWSLHEFISALSNKVKLSFKSVAKVLENIDENKFELIKKNEQESLRRLEELFLEIIYQNIKDKISYQMRETTIKNRKNDAFYDEKGEIREFLYGSLGGDKYEIKNSSAQEKCLYENFMQVDSEIEKDTIEESNDTKIIVFGKLPRVKIPVGLNQTYSPDFGYVVENNDKKVLLVVETKGVEHENELREEEKRKISTAKKFFEALKKQGVNIEYKTKLSNDQLSALINEVLNCKD</sequence>
<dbReference type="GO" id="GO:0004386">
    <property type="term" value="F:helicase activity"/>
    <property type="evidence" value="ECO:0007669"/>
    <property type="project" value="UniProtKB-KW"/>
</dbReference>
<keyword evidence="2" id="KW-0347">Helicase</keyword>
<dbReference type="InterPro" id="IPR006935">
    <property type="entry name" value="Helicase/UvrB_N"/>
</dbReference>
<dbReference type="Pfam" id="PF04851">
    <property type="entry name" value="ResIII"/>
    <property type="match status" value="1"/>
</dbReference>
<protein>
    <submittedName>
        <fullName evidence="2">DEAD/DEAH box helicase</fullName>
    </submittedName>
</protein>
<dbReference type="GO" id="GO:0005524">
    <property type="term" value="F:ATP binding"/>
    <property type="evidence" value="ECO:0007669"/>
    <property type="project" value="InterPro"/>
</dbReference>
<name>A0AB33Z973_HELPX</name>
<reference evidence="2 3" key="1">
    <citation type="journal article" date="2013" name="Genome Announc.">
        <title>Multiple genome sequences of Helicobacter pylori strains of diverse disease and antibiotic resistance backgrounds from Malaysia.</title>
        <authorList>
            <person name="Rehvathy V."/>
            <person name="Tan M.H."/>
            <person name="Gunaletchumy S.P."/>
            <person name="Teh X."/>
            <person name="Wang S."/>
            <person name="Baybayan P."/>
            <person name="Singh S."/>
            <person name="Ashby M."/>
            <person name="Kaakoush N.O."/>
            <person name="Mitchell H.M."/>
            <person name="Croft L.J."/>
            <person name="Goh K.L."/>
            <person name="Loke M.F."/>
            <person name="Vadivelu J."/>
        </authorList>
    </citation>
    <scope>NUCLEOTIDE SEQUENCE [LARGE SCALE GENOMIC DNA]</scope>
    <source>
        <strain evidence="2 3">UM037</strain>
    </source>
</reference>
<dbReference type="Gene3D" id="3.40.50.300">
    <property type="entry name" value="P-loop containing nucleotide triphosphate hydrolases"/>
    <property type="match status" value="2"/>
</dbReference>
<dbReference type="RefSeq" id="WP_015643642.1">
    <property type="nucleotide sequence ID" value="NC_021217.3"/>
</dbReference>
<dbReference type="InterPro" id="IPR045572">
    <property type="entry name" value="RE_endonuc_C"/>
</dbReference>
<gene>
    <name evidence="2" type="ORF">N198_03565</name>
</gene>
<dbReference type="InterPro" id="IPR027417">
    <property type="entry name" value="P-loop_NTPase"/>
</dbReference>
<dbReference type="PROSITE" id="PS51192">
    <property type="entry name" value="HELICASE_ATP_BIND_1"/>
    <property type="match status" value="1"/>
</dbReference>